<comment type="caution">
    <text evidence="6">The sequence shown here is derived from an EMBL/GenBank/DDBJ whole genome shotgun (WGS) entry which is preliminary data.</text>
</comment>
<evidence type="ECO:0000256" key="2">
    <source>
        <dbReference type="ARBA" id="ARBA00022737"/>
    </source>
</evidence>
<dbReference type="PROSITE" id="PS00211">
    <property type="entry name" value="ABC_TRANSPORTER_1"/>
    <property type="match status" value="1"/>
</dbReference>
<dbReference type="PROSITE" id="PS50893">
    <property type="entry name" value="ABC_TRANSPORTER_2"/>
    <property type="match status" value="2"/>
</dbReference>
<dbReference type="GO" id="GO:0005524">
    <property type="term" value="F:ATP binding"/>
    <property type="evidence" value="ECO:0007669"/>
    <property type="project" value="UniProtKB-KW"/>
</dbReference>
<keyword evidence="1" id="KW-0813">Transport</keyword>
<keyword evidence="3" id="KW-0547">Nucleotide-binding</keyword>
<dbReference type="RefSeq" id="WP_344439396.1">
    <property type="nucleotide sequence ID" value="NZ_BAAALF010000008.1"/>
</dbReference>
<dbReference type="SUPFAM" id="SSF52540">
    <property type="entry name" value="P-loop containing nucleoside triphosphate hydrolases"/>
    <property type="match status" value="2"/>
</dbReference>
<name>A0ABN1VUQ9_9ACTN</name>
<feature type="domain" description="ABC transporter" evidence="5">
    <location>
        <begin position="12"/>
        <end position="248"/>
    </location>
</feature>
<evidence type="ECO:0000259" key="5">
    <source>
        <dbReference type="PROSITE" id="PS50893"/>
    </source>
</evidence>
<evidence type="ECO:0000256" key="1">
    <source>
        <dbReference type="ARBA" id="ARBA00022448"/>
    </source>
</evidence>
<evidence type="ECO:0000313" key="6">
    <source>
        <dbReference type="EMBL" id="GAA1220973.1"/>
    </source>
</evidence>
<evidence type="ECO:0000313" key="7">
    <source>
        <dbReference type="Proteomes" id="UP001500037"/>
    </source>
</evidence>
<accession>A0ABN1VUQ9</accession>
<evidence type="ECO:0000256" key="3">
    <source>
        <dbReference type="ARBA" id="ARBA00022741"/>
    </source>
</evidence>
<feature type="domain" description="ABC transporter" evidence="5">
    <location>
        <begin position="260"/>
        <end position="506"/>
    </location>
</feature>
<dbReference type="Gene3D" id="3.40.50.300">
    <property type="entry name" value="P-loop containing nucleotide triphosphate hydrolases"/>
    <property type="match status" value="2"/>
</dbReference>
<dbReference type="SMART" id="SM00382">
    <property type="entry name" value="AAA"/>
    <property type="match status" value="1"/>
</dbReference>
<reference evidence="6 7" key="1">
    <citation type="journal article" date="2019" name="Int. J. Syst. Evol. Microbiol.">
        <title>The Global Catalogue of Microorganisms (GCM) 10K type strain sequencing project: providing services to taxonomists for standard genome sequencing and annotation.</title>
        <authorList>
            <consortium name="The Broad Institute Genomics Platform"/>
            <consortium name="The Broad Institute Genome Sequencing Center for Infectious Disease"/>
            <person name="Wu L."/>
            <person name="Ma J."/>
        </authorList>
    </citation>
    <scope>NUCLEOTIDE SEQUENCE [LARGE SCALE GENOMIC DNA]</scope>
    <source>
        <strain evidence="6 7">JCM 13004</strain>
    </source>
</reference>
<proteinExistence type="predicted"/>
<keyword evidence="2" id="KW-0677">Repeat</keyword>
<keyword evidence="7" id="KW-1185">Reference proteome</keyword>
<dbReference type="InterPro" id="IPR003593">
    <property type="entry name" value="AAA+_ATPase"/>
</dbReference>
<dbReference type="PANTHER" id="PTHR43790:SF9">
    <property type="entry name" value="GALACTOFURANOSE TRANSPORTER ATP-BINDING PROTEIN YTFR"/>
    <property type="match status" value="1"/>
</dbReference>
<evidence type="ECO:0000256" key="4">
    <source>
        <dbReference type="ARBA" id="ARBA00022840"/>
    </source>
</evidence>
<dbReference type="Proteomes" id="UP001500037">
    <property type="component" value="Unassembled WGS sequence"/>
</dbReference>
<keyword evidence="4 6" id="KW-0067">ATP-binding</keyword>
<dbReference type="InterPro" id="IPR017871">
    <property type="entry name" value="ABC_transporter-like_CS"/>
</dbReference>
<protein>
    <submittedName>
        <fullName evidence="6">Sugar ABC transporter ATP-binding protein</fullName>
    </submittedName>
</protein>
<sequence length="517" mass="54793">MADPSPSQAPVVQADGIGKRFGATVALSDARITVAPGESHALVGRNGAGKSTLVSILTGLQPPDTGTLRFNGEPAPAPGDTAAWRARVACVYQRSTVIPALTVAENLFLDRQSGGTLRPISWKHLRAQASQLLAEYGVDVDPTARAEQLTVEQRQFVEIARALSFGARFIILDEPTAKLDARGIERLFTKLRELQRQGVAFLFISHHLQEVYELCDTVTVYRDARHIVTAPVAELDRQALVEAMTGERAADAEPLWSVGGRTAPAGSALLEVTDLALPGSYQDCSLTARAGEVLGLAGSAASGNVQLGETLAGLHRPHGGTVTVAGRPVRTGRVPAALAAGIGLVPEDRHIQGLVPQRSVAENATLTVTDQLGPFGTVLPSRTRAFAERMITDLDIKTPGPATPVAALSGGNQQKVVIARALATEPHVLVAIRPTNGVDVKSKEALLGTIRQVAEAGRTALIVSDELDDLRACDRVLAMFHGRIVAEFPAGWRDEQLVAAVEGMADPIESKDRHDTH</sequence>
<dbReference type="InterPro" id="IPR027417">
    <property type="entry name" value="P-loop_NTPase"/>
</dbReference>
<gene>
    <name evidence="6" type="ORF">GCM10009665_08870</name>
</gene>
<dbReference type="Pfam" id="PF00005">
    <property type="entry name" value="ABC_tran"/>
    <property type="match status" value="2"/>
</dbReference>
<dbReference type="CDD" id="cd03215">
    <property type="entry name" value="ABC_Carb_Monos_II"/>
    <property type="match status" value="1"/>
</dbReference>
<organism evidence="6 7">
    <name type="scientific">Kitasatospora nipponensis</name>
    <dbReference type="NCBI Taxonomy" id="258049"/>
    <lineage>
        <taxon>Bacteria</taxon>
        <taxon>Bacillati</taxon>
        <taxon>Actinomycetota</taxon>
        <taxon>Actinomycetes</taxon>
        <taxon>Kitasatosporales</taxon>
        <taxon>Streptomycetaceae</taxon>
        <taxon>Kitasatospora</taxon>
    </lineage>
</organism>
<dbReference type="PANTHER" id="PTHR43790">
    <property type="entry name" value="CARBOHYDRATE TRANSPORT ATP-BINDING PROTEIN MG119-RELATED"/>
    <property type="match status" value="1"/>
</dbReference>
<dbReference type="InterPro" id="IPR003439">
    <property type="entry name" value="ABC_transporter-like_ATP-bd"/>
</dbReference>
<dbReference type="EMBL" id="BAAALF010000008">
    <property type="protein sequence ID" value="GAA1220973.1"/>
    <property type="molecule type" value="Genomic_DNA"/>
</dbReference>
<dbReference type="CDD" id="cd03216">
    <property type="entry name" value="ABC_Carb_Monos_I"/>
    <property type="match status" value="1"/>
</dbReference>
<dbReference type="InterPro" id="IPR050107">
    <property type="entry name" value="ABC_carbohydrate_import_ATPase"/>
</dbReference>